<accession>A0A0S4IRP6</accession>
<dbReference type="VEuPathDB" id="TriTrypDB:BSAL_61810"/>
<feature type="transmembrane region" description="Helical" evidence="5">
    <location>
        <begin position="342"/>
        <end position="363"/>
    </location>
</feature>
<name>A0A0S4IRP6_BODSA</name>
<dbReference type="GO" id="GO:0005783">
    <property type="term" value="C:endoplasmic reticulum"/>
    <property type="evidence" value="ECO:0007669"/>
    <property type="project" value="TreeGrafter"/>
</dbReference>
<dbReference type="PANTHER" id="PTHR13285">
    <property type="entry name" value="ACYLTRANSFERASE"/>
    <property type="match status" value="1"/>
</dbReference>
<feature type="transmembrane region" description="Helical" evidence="5">
    <location>
        <begin position="163"/>
        <end position="183"/>
    </location>
</feature>
<gene>
    <name evidence="6" type="ORF">BSAL_61810</name>
</gene>
<feature type="transmembrane region" description="Helical" evidence="5">
    <location>
        <begin position="475"/>
        <end position="497"/>
    </location>
</feature>
<dbReference type="AlphaFoldDB" id="A0A0S4IRP6"/>
<dbReference type="OMA" id="GWHRSYN"/>
<evidence type="ECO:0000256" key="4">
    <source>
        <dbReference type="ARBA" id="ARBA00023136"/>
    </source>
</evidence>
<proteinExistence type="predicted"/>
<keyword evidence="2 5" id="KW-0812">Transmembrane</keyword>
<dbReference type="GO" id="GO:0016020">
    <property type="term" value="C:membrane"/>
    <property type="evidence" value="ECO:0007669"/>
    <property type="project" value="UniProtKB-SubCell"/>
</dbReference>
<dbReference type="InterPro" id="IPR004299">
    <property type="entry name" value="MBOAT_fam"/>
</dbReference>
<dbReference type="OrthoDB" id="420606at2759"/>
<dbReference type="GO" id="GO:0016746">
    <property type="term" value="F:acyltransferase activity"/>
    <property type="evidence" value="ECO:0007669"/>
    <property type="project" value="TreeGrafter"/>
</dbReference>
<feature type="transmembrane region" description="Helical" evidence="5">
    <location>
        <begin position="453"/>
        <end position="469"/>
    </location>
</feature>
<evidence type="ECO:0000256" key="5">
    <source>
        <dbReference type="SAM" id="Phobius"/>
    </source>
</evidence>
<keyword evidence="3 5" id="KW-1133">Transmembrane helix</keyword>
<feature type="transmembrane region" description="Helical" evidence="5">
    <location>
        <begin position="93"/>
        <end position="112"/>
    </location>
</feature>
<organism evidence="6 7">
    <name type="scientific">Bodo saltans</name>
    <name type="common">Flagellated protozoan</name>
    <dbReference type="NCBI Taxonomy" id="75058"/>
    <lineage>
        <taxon>Eukaryota</taxon>
        <taxon>Discoba</taxon>
        <taxon>Euglenozoa</taxon>
        <taxon>Kinetoplastea</taxon>
        <taxon>Metakinetoplastina</taxon>
        <taxon>Eubodonida</taxon>
        <taxon>Bodonidae</taxon>
        <taxon>Bodo</taxon>
    </lineage>
</organism>
<feature type="transmembrane region" description="Helical" evidence="5">
    <location>
        <begin position="552"/>
        <end position="571"/>
    </location>
</feature>
<feature type="transmembrane region" description="Helical" evidence="5">
    <location>
        <begin position="375"/>
        <end position="393"/>
    </location>
</feature>
<keyword evidence="7" id="KW-1185">Reference proteome</keyword>
<dbReference type="PANTHER" id="PTHR13285:SF18">
    <property type="entry name" value="PROTEIN-CYSTEINE N-PALMITOYLTRANSFERASE RASP"/>
    <property type="match status" value="1"/>
</dbReference>
<keyword evidence="4 5" id="KW-0472">Membrane</keyword>
<reference evidence="7" key="1">
    <citation type="submission" date="2015-09" db="EMBL/GenBank/DDBJ databases">
        <authorList>
            <consortium name="Pathogen Informatics"/>
        </authorList>
    </citation>
    <scope>NUCLEOTIDE SEQUENCE [LARGE SCALE GENOMIC DNA]</scope>
    <source>
        <strain evidence="7">Lake Konstanz</strain>
    </source>
</reference>
<evidence type="ECO:0000313" key="6">
    <source>
        <dbReference type="EMBL" id="CUF36235.1"/>
    </source>
</evidence>
<feature type="transmembrane region" description="Helical" evidence="5">
    <location>
        <begin position="509"/>
        <end position="532"/>
    </location>
</feature>
<evidence type="ECO:0000256" key="1">
    <source>
        <dbReference type="ARBA" id="ARBA00004141"/>
    </source>
</evidence>
<evidence type="ECO:0000256" key="3">
    <source>
        <dbReference type="ARBA" id="ARBA00022989"/>
    </source>
</evidence>
<feature type="transmembrane region" description="Helical" evidence="5">
    <location>
        <begin position="300"/>
        <end position="321"/>
    </location>
</feature>
<protein>
    <submittedName>
        <fullName evidence="6">Glycerol uptake protein, putative</fullName>
    </submittedName>
</protein>
<feature type="transmembrane region" description="Helical" evidence="5">
    <location>
        <begin position="30"/>
        <end position="48"/>
    </location>
</feature>
<sequence>MPSKLSTLLFSGHDDVIEGVAVMRRTSWPYLLFTCFVLASMGWCFFAIKQTSLDHLDLLKSHLGEPWAIFAPWSVGVDQADVQWRDLVKNLPILGPALFLLSFIARGVRSRFANSAHLSSTLQLFYAVSGVMFVSYLHGAPVIFAIVLVLVNYFCIAPLSKWMPFKAFMLVMWTAHVGILFVNDHYKGYRFSLFSQHFRWMDEVLPQGALRWSVVFNMCTLRMIAFNVDYYEAYNITNSAGGMETWRSTKIDKHLSSCTDCAALRQQNPSLAGDSQQACHCYKLRTETPRKLNEYNLRGYLAYMFYVPLYVAGPMSSYNAFISHTYQATRCMSLRQGVTYSIRIANLFFLLTFQLHFNFLNAIREEHAVFDNMGLNIKLGFFLFTLGFLWMKFNFLWKFFRLLAIVDGVEAPEDMNRCFSNTLTIQSFWKDWHSSFNLWIVRYMYIPMGGSKNRLLSIFPIFIFIAVWHDIELRLLWWALIMCVCFIPEVVVGMVISRPQFKWLRAKPYYRYVRAAGGAVGMFVLITANLVGYGTGTRNVGKGLSEALSFETIRFVIIALMFLFLSAVIAVRDRDAKEAEKRRLKVVYNIKQEHRHD</sequence>
<dbReference type="EMBL" id="CYKH01000307">
    <property type="protein sequence ID" value="CUF36235.1"/>
    <property type="molecule type" value="Genomic_DNA"/>
</dbReference>
<feature type="transmembrane region" description="Helical" evidence="5">
    <location>
        <begin position="124"/>
        <end position="151"/>
    </location>
</feature>
<evidence type="ECO:0000256" key="2">
    <source>
        <dbReference type="ARBA" id="ARBA00022692"/>
    </source>
</evidence>
<dbReference type="Proteomes" id="UP000051952">
    <property type="component" value="Unassembled WGS sequence"/>
</dbReference>
<dbReference type="Pfam" id="PF03062">
    <property type="entry name" value="MBOAT"/>
    <property type="match status" value="1"/>
</dbReference>
<evidence type="ECO:0000313" key="7">
    <source>
        <dbReference type="Proteomes" id="UP000051952"/>
    </source>
</evidence>
<comment type="subcellular location">
    <subcellularLocation>
        <location evidence="1">Membrane</location>
        <topology evidence="1">Multi-pass membrane protein</topology>
    </subcellularLocation>
</comment>
<dbReference type="InterPro" id="IPR051085">
    <property type="entry name" value="MB_O-acyltransferase"/>
</dbReference>